<dbReference type="EC" id="4.2.99.18" evidence="6"/>
<evidence type="ECO:0000256" key="13">
    <source>
        <dbReference type="ARBA" id="ARBA00023125"/>
    </source>
</evidence>
<dbReference type="PROSITE" id="PS01242">
    <property type="entry name" value="ZF_FPG_1"/>
    <property type="match status" value="1"/>
</dbReference>
<dbReference type="Pfam" id="PF06827">
    <property type="entry name" value="zf-FPG_IleRS"/>
    <property type="match status" value="1"/>
</dbReference>
<dbReference type="GeneID" id="72470188"/>
<keyword evidence="10 20" id="KW-0863">Zinc-finger</keyword>
<evidence type="ECO:0000313" key="24">
    <source>
        <dbReference type="Proteomes" id="UP001170310"/>
    </source>
</evidence>
<dbReference type="InterPro" id="IPR015886">
    <property type="entry name" value="H2TH_FPG"/>
</dbReference>
<comment type="catalytic activity">
    <reaction evidence="1">
        <text>Hydrolysis of DNA containing ring-opened 7-methylguanine residues, releasing 2,6-diamino-4-hydroxy-5-(N-methyl)formamidopyrimidine.</text>
        <dbReference type="EC" id="3.2.2.23"/>
    </reaction>
</comment>
<dbReference type="NCBIfam" id="NF002211">
    <property type="entry name" value="PRK01103.1"/>
    <property type="match status" value="1"/>
</dbReference>
<dbReference type="PANTHER" id="PTHR22993">
    <property type="entry name" value="FORMAMIDOPYRIMIDINE-DNA GLYCOSYLASE"/>
    <property type="match status" value="1"/>
</dbReference>
<evidence type="ECO:0000256" key="20">
    <source>
        <dbReference type="PROSITE-ProRule" id="PRU00391"/>
    </source>
</evidence>
<evidence type="ECO:0000256" key="6">
    <source>
        <dbReference type="ARBA" id="ARBA00012720"/>
    </source>
</evidence>
<sequence length="290" mass="33469">MPELPEVEHVKRGIEPYAINTIIDKVKFSESVINGKKNGRETIIKGIELDSFKRLTEGYKIIKIDRRSKYIVFYIQQNDENRILISHLGMAGGFFIVDDLEQITAPNYRKHWQVIFELNNGKKLVYSDIRRFGEIRNVSSFESYPSFLKIAPEPFDDDALQHFLDCTNKKSYIKKPIKQVILDHKVISGCGNIYACEALFRAGIKPHRLTQSLTDQEKEMVFYHVRSVLNEGIKYGGTSISDYRHADGKTGEMQLHLNVYKQKYCKVCGHPIETEVIASRNSHYCPTCQK</sequence>
<name>A0AAW7YPW3_9STAP</name>
<dbReference type="GO" id="GO:0140078">
    <property type="term" value="F:class I DNA-(apurinic or apyrimidinic site) endonuclease activity"/>
    <property type="evidence" value="ECO:0007669"/>
    <property type="project" value="UniProtKB-EC"/>
</dbReference>
<feature type="domain" description="Formamidopyrimidine-DNA glycosylase catalytic" evidence="22">
    <location>
        <begin position="2"/>
        <end position="133"/>
    </location>
</feature>
<gene>
    <name evidence="23" type="primary">mutM</name>
    <name evidence="23" type="ORF">Q4528_03905</name>
</gene>
<dbReference type="Pfam" id="PF06831">
    <property type="entry name" value="H2TH"/>
    <property type="match status" value="1"/>
</dbReference>
<comment type="subunit">
    <text evidence="4">Monomer.</text>
</comment>
<organism evidence="23 24">
    <name type="scientific">Staphylococcus pasteuri_A</name>
    <dbReference type="NCBI Taxonomy" id="3062664"/>
    <lineage>
        <taxon>Bacteria</taxon>
        <taxon>Bacillati</taxon>
        <taxon>Bacillota</taxon>
        <taxon>Bacilli</taxon>
        <taxon>Bacillales</taxon>
        <taxon>Staphylococcaceae</taxon>
        <taxon>Staphylococcus</taxon>
    </lineage>
</organism>
<dbReference type="InterPro" id="IPR010979">
    <property type="entry name" value="Ribosomal_uS13-like_H2TH"/>
</dbReference>
<comment type="catalytic activity">
    <reaction evidence="19">
        <text>2'-deoxyribonucleotide-(2'-deoxyribose 5'-phosphate)-2'-deoxyribonucleotide-DNA = a 3'-end 2'-deoxyribonucleotide-(2,3-dehydro-2,3-deoxyribose 5'-phosphate)-DNA + a 5'-end 5'-phospho-2'-deoxyribonucleoside-DNA + H(+)</text>
        <dbReference type="Rhea" id="RHEA:66592"/>
        <dbReference type="Rhea" id="RHEA-COMP:13180"/>
        <dbReference type="Rhea" id="RHEA-COMP:16897"/>
        <dbReference type="Rhea" id="RHEA-COMP:17067"/>
        <dbReference type="ChEBI" id="CHEBI:15378"/>
        <dbReference type="ChEBI" id="CHEBI:136412"/>
        <dbReference type="ChEBI" id="CHEBI:157695"/>
        <dbReference type="ChEBI" id="CHEBI:167181"/>
        <dbReference type="EC" id="4.2.99.18"/>
    </reaction>
</comment>
<keyword evidence="16" id="KW-0511">Multifunctional enzyme</keyword>
<evidence type="ECO:0000256" key="2">
    <source>
        <dbReference type="ARBA" id="ARBA00001947"/>
    </source>
</evidence>
<keyword evidence="15 23" id="KW-0456">Lyase</keyword>
<dbReference type="EC" id="3.2.2.23" evidence="5"/>
<evidence type="ECO:0000256" key="10">
    <source>
        <dbReference type="ARBA" id="ARBA00022771"/>
    </source>
</evidence>
<evidence type="ECO:0000256" key="14">
    <source>
        <dbReference type="ARBA" id="ARBA00023204"/>
    </source>
</evidence>
<evidence type="ECO:0000256" key="7">
    <source>
        <dbReference type="ARBA" id="ARBA00016240"/>
    </source>
</evidence>
<evidence type="ECO:0000256" key="3">
    <source>
        <dbReference type="ARBA" id="ARBA00009409"/>
    </source>
</evidence>
<evidence type="ECO:0000256" key="1">
    <source>
        <dbReference type="ARBA" id="ARBA00001668"/>
    </source>
</evidence>
<dbReference type="GO" id="GO:0034039">
    <property type="term" value="F:8-oxo-7,8-dihydroguanine DNA N-glycosylase activity"/>
    <property type="evidence" value="ECO:0007669"/>
    <property type="project" value="TreeGrafter"/>
</dbReference>
<dbReference type="GO" id="GO:0008270">
    <property type="term" value="F:zinc ion binding"/>
    <property type="evidence" value="ECO:0007669"/>
    <property type="project" value="UniProtKB-KW"/>
</dbReference>
<evidence type="ECO:0000259" key="21">
    <source>
        <dbReference type="PROSITE" id="PS51066"/>
    </source>
</evidence>
<dbReference type="CDD" id="cd08966">
    <property type="entry name" value="EcFpg-like_N"/>
    <property type="match status" value="1"/>
</dbReference>
<dbReference type="InterPro" id="IPR015887">
    <property type="entry name" value="DNA_glyclase_Znf_dom_DNA_BS"/>
</dbReference>
<dbReference type="PROSITE" id="PS51066">
    <property type="entry name" value="ZF_FPG_2"/>
    <property type="match status" value="1"/>
</dbReference>
<evidence type="ECO:0000256" key="18">
    <source>
        <dbReference type="ARBA" id="ARBA00030638"/>
    </source>
</evidence>
<evidence type="ECO:0000256" key="12">
    <source>
        <dbReference type="ARBA" id="ARBA00022833"/>
    </source>
</evidence>
<evidence type="ECO:0000313" key="23">
    <source>
        <dbReference type="EMBL" id="MDO6573298.1"/>
    </source>
</evidence>
<comment type="caution">
    <text evidence="23">The sequence shown here is derived from an EMBL/GenBank/DDBJ whole genome shotgun (WGS) entry which is preliminary data.</text>
</comment>
<keyword evidence="11 23" id="KW-0378">Hydrolase</keyword>
<evidence type="ECO:0000256" key="19">
    <source>
        <dbReference type="ARBA" id="ARBA00044632"/>
    </source>
</evidence>
<dbReference type="SMART" id="SM01232">
    <property type="entry name" value="H2TH"/>
    <property type="match status" value="1"/>
</dbReference>
<protein>
    <recommendedName>
        <fullName evidence="7">Formamidopyrimidine-DNA glycosylase</fullName>
        <ecNumber evidence="5">3.2.2.23</ecNumber>
        <ecNumber evidence="6">4.2.99.18</ecNumber>
    </recommendedName>
    <alternativeName>
        <fullName evidence="18">DNA-(apurinic or apyrimidinic site) lyase MutM</fullName>
    </alternativeName>
</protein>
<evidence type="ECO:0000256" key="9">
    <source>
        <dbReference type="ARBA" id="ARBA00022763"/>
    </source>
</evidence>
<dbReference type="RefSeq" id="WP_017638210.1">
    <property type="nucleotide sequence ID" value="NZ_JAUOQO010000003.1"/>
</dbReference>
<dbReference type="Gene3D" id="3.20.190.10">
    <property type="entry name" value="MutM-like, N-terminal"/>
    <property type="match status" value="1"/>
</dbReference>
<evidence type="ECO:0000256" key="15">
    <source>
        <dbReference type="ARBA" id="ARBA00023239"/>
    </source>
</evidence>
<reference evidence="23" key="1">
    <citation type="submission" date="2023-07" db="EMBL/GenBank/DDBJ databases">
        <title>Genome content predicts the carbon catabolic preferences of heterotrophic bacteria.</title>
        <authorList>
            <person name="Gralka M."/>
        </authorList>
    </citation>
    <scope>NUCLEOTIDE SEQUENCE</scope>
    <source>
        <strain evidence="23">E2R20</strain>
    </source>
</reference>
<dbReference type="SUPFAM" id="SSF81624">
    <property type="entry name" value="N-terminal domain of MutM-like DNA repair proteins"/>
    <property type="match status" value="1"/>
</dbReference>
<evidence type="ECO:0000256" key="11">
    <source>
        <dbReference type="ARBA" id="ARBA00022801"/>
    </source>
</evidence>
<dbReference type="GO" id="GO:0006284">
    <property type="term" value="P:base-excision repair"/>
    <property type="evidence" value="ECO:0007669"/>
    <property type="project" value="InterPro"/>
</dbReference>
<dbReference type="PROSITE" id="PS51068">
    <property type="entry name" value="FPG_CAT"/>
    <property type="match status" value="1"/>
</dbReference>
<keyword evidence="12" id="KW-0862">Zinc</keyword>
<keyword evidence="17 23" id="KW-0326">Glycosidase</keyword>
<dbReference type="Pfam" id="PF01149">
    <property type="entry name" value="Fapy_DNA_glyco"/>
    <property type="match status" value="1"/>
</dbReference>
<dbReference type="Gene3D" id="1.10.8.50">
    <property type="match status" value="1"/>
</dbReference>
<evidence type="ECO:0000259" key="22">
    <source>
        <dbReference type="PROSITE" id="PS51068"/>
    </source>
</evidence>
<keyword evidence="14" id="KW-0234">DNA repair</keyword>
<dbReference type="Proteomes" id="UP001170310">
    <property type="component" value="Unassembled WGS sequence"/>
</dbReference>
<evidence type="ECO:0000256" key="16">
    <source>
        <dbReference type="ARBA" id="ARBA00023268"/>
    </source>
</evidence>
<dbReference type="SUPFAM" id="SSF57716">
    <property type="entry name" value="Glucocorticoid receptor-like (DNA-binding domain)"/>
    <property type="match status" value="1"/>
</dbReference>
<evidence type="ECO:0000256" key="5">
    <source>
        <dbReference type="ARBA" id="ARBA00012024"/>
    </source>
</evidence>
<accession>A0AAW7YPW3</accession>
<dbReference type="InterPro" id="IPR000214">
    <property type="entry name" value="Znf_DNA_glyclase/AP_lyase"/>
</dbReference>
<keyword evidence="24" id="KW-1185">Reference proteome</keyword>
<dbReference type="SMART" id="SM00898">
    <property type="entry name" value="Fapy_DNA_glyco"/>
    <property type="match status" value="1"/>
</dbReference>
<dbReference type="SUPFAM" id="SSF46946">
    <property type="entry name" value="S13-like H2TH domain"/>
    <property type="match status" value="1"/>
</dbReference>
<dbReference type="InterPro" id="IPR010663">
    <property type="entry name" value="Znf_FPG/IleRS"/>
</dbReference>
<dbReference type="PANTHER" id="PTHR22993:SF9">
    <property type="entry name" value="FORMAMIDOPYRIMIDINE-DNA GLYCOSYLASE"/>
    <property type="match status" value="1"/>
</dbReference>
<dbReference type="FunFam" id="1.10.8.50:FF:000003">
    <property type="entry name" value="Formamidopyrimidine-DNA glycosylase"/>
    <property type="match status" value="1"/>
</dbReference>
<dbReference type="AlphaFoldDB" id="A0AAW7YPW3"/>
<feature type="domain" description="FPG-type" evidence="21">
    <location>
        <begin position="258"/>
        <end position="290"/>
    </location>
</feature>
<dbReference type="InterPro" id="IPR020629">
    <property type="entry name" value="FPG_Glyclase"/>
</dbReference>
<evidence type="ECO:0000256" key="17">
    <source>
        <dbReference type="ARBA" id="ARBA00023295"/>
    </source>
</evidence>
<evidence type="ECO:0000256" key="4">
    <source>
        <dbReference type="ARBA" id="ARBA00011245"/>
    </source>
</evidence>
<comment type="similarity">
    <text evidence="3">Belongs to the FPG family.</text>
</comment>
<dbReference type="GO" id="GO:0003684">
    <property type="term" value="F:damaged DNA binding"/>
    <property type="evidence" value="ECO:0007669"/>
    <property type="project" value="InterPro"/>
</dbReference>
<dbReference type="InterPro" id="IPR035937">
    <property type="entry name" value="FPG_N"/>
</dbReference>
<dbReference type="GO" id="GO:0003690">
    <property type="term" value="F:double-stranded DNA binding"/>
    <property type="evidence" value="ECO:0007669"/>
    <property type="project" value="UniProtKB-ARBA"/>
</dbReference>
<comment type="cofactor">
    <cofactor evidence="2">
        <name>Zn(2+)</name>
        <dbReference type="ChEBI" id="CHEBI:29105"/>
    </cofactor>
</comment>
<evidence type="ECO:0000256" key="8">
    <source>
        <dbReference type="ARBA" id="ARBA00022723"/>
    </source>
</evidence>
<proteinExistence type="inferred from homology"/>
<dbReference type="EMBL" id="JAUOQO010000003">
    <property type="protein sequence ID" value="MDO6573298.1"/>
    <property type="molecule type" value="Genomic_DNA"/>
</dbReference>
<dbReference type="NCBIfam" id="TIGR00577">
    <property type="entry name" value="fpg"/>
    <property type="match status" value="1"/>
</dbReference>
<keyword evidence="8" id="KW-0479">Metal-binding</keyword>
<dbReference type="InterPro" id="IPR012319">
    <property type="entry name" value="FPG_cat"/>
</dbReference>
<keyword evidence="13" id="KW-0238">DNA-binding</keyword>
<keyword evidence="9" id="KW-0227">DNA damage</keyword>